<sequence>MKIKNKMRHCKIVIAFVFFFVIQNIYSQDMRINYDMIYKEDSLSTETVAKKMVLLVQNGESKFYPEKQYEVDSLRASGFKGFAVGDHDFYVIKNKQNTGSKYYFLLRDVYRITEPVKLNWKIQKETAKKYGYTCQKATVDYKGRKWEAWFTQEIPVQEGPYIFKGLPGLIVYMKDAAGSYEFSFTALKKNFYKMELENISPKPLDISLANLKKVFIDYYNDPFREMKSGNVKAKFKDEKGNDVEPDFKEMTKNLQNSLRKNNNPIELSEAIKYP</sequence>
<organism evidence="1 2">
    <name type="scientific">Chryseobacterium elymi</name>
    <dbReference type="NCBI Taxonomy" id="395936"/>
    <lineage>
        <taxon>Bacteria</taxon>
        <taxon>Pseudomonadati</taxon>
        <taxon>Bacteroidota</taxon>
        <taxon>Flavobacteriia</taxon>
        <taxon>Flavobacteriales</taxon>
        <taxon>Weeksellaceae</taxon>
        <taxon>Chryseobacterium group</taxon>
        <taxon>Chryseobacterium</taxon>
    </lineage>
</organism>
<dbReference type="Pfam" id="PF09697">
    <property type="entry name" value="Porph_ging"/>
    <property type="match status" value="1"/>
</dbReference>
<gene>
    <name evidence="1" type="ORF">DRF60_09630</name>
</gene>
<evidence type="ECO:0000313" key="1">
    <source>
        <dbReference type="EMBL" id="REC77922.1"/>
    </source>
</evidence>
<dbReference type="InterPro" id="IPR005901">
    <property type="entry name" value="GLPGLI"/>
</dbReference>
<keyword evidence="2" id="KW-1185">Reference proteome</keyword>
<reference evidence="1 2" key="1">
    <citation type="journal article" date="2010" name="Syst. Appl. Microbiol.">
        <title>Four new species of Chryseobacterium from the rhizosphere of coastal sand dune plants, Chryseobacterium elymi sp. nov., Chryseobacterium hagamense sp. nov., Chryseobacterium lathyri sp. nov. and Chryseobacterium rhizosphaerae sp. nov.</title>
        <authorList>
            <person name="Cho S.H."/>
            <person name="Lee K.S."/>
            <person name="Shin D.S."/>
            <person name="Han J.H."/>
            <person name="Park K.S."/>
            <person name="Lee C.H."/>
            <person name="Park K.H."/>
            <person name="Kim S.B."/>
        </authorList>
    </citation>
    <scope>NUCLEOTIDE SEQUENCE [LARGE SCALE GENOMIC DNA]</scope>
    <source>
        <strain evidence="1 2">KCTC 22547</strain>
    </source>
</reference>
<protein>
    <submittedName>
        <fullName evidence="1">GLPGLI family protein</fullName>
    </submittedName>
</protein>
<dbReference type="AlphaFoldDB" id="A0A3D9DIV6"/>
<evidence type="ECO:0000313" key="2">
    <source>
        <dbReference type="Proteomes" id="UP000257030"/>
    </source>
</evidence>
<accession>A0A3D9DIV6</accession>
<comment type="caution">
    <text evidence="1">The sequence shown here is derived from an EMBL/GenBank/DDBJ whole genome shotgun (WGS) entry which is preliminary data.</text>
</comment>
<dbReference type="NCBIfam" id="TIGR01200">
    <property type="entry name" value="GLPGLI"/>
    <property type="match status" value="1"/>
</dbReference>
<proteinExistence type="predicted"/>
<name>A0A3D9DIV6_9FLAO</name>
<dbReference type="EMBL" id="QNUH01000007">
    <property type="protein sequence ID" value="REC77922.1"/>
    <property type="molecule type" value="Genomic_DNA"/>
</dbReference>
<dbReference type="Proteomes" id="UP000257030">
    <property type="component" value="Unassembled WGS sequence"/>
</dbReference>